<dbReference type="GO" id="GO:0015297">
    <property type="term" value="F:antiporter activity"/>
    <property type="evidence" value="ECO:0007669"/>
    <property type="project" value="InterPro"/>
</dbReference>
<feature type="transmembrane region" description="Helical" evidence="6">
    <location>
        <begin position="49"/>
        <end position="73"/>
    </location>
</feature>
<feature type="transmembrane region" description="Helical" evidence="6">
    <location>
        <begin position="192"/>
        <end position="211"/>
    </location>
</feature>
<protein>
    <recommendedName>
        <fullName evidence="6">Protein DETOXIFICATION</fullName>
    </recommendedName>
    <alternativeName>
        <fullName evidence="6">Multidrug and toxic compound extrusion protein</fullName>
    </alternativeName>
</protein>
<dbReference type="NCBIfam" id="TIGR00797">
    <property type="entry name" value="matE"/>
    <property type="match status" value="1"/>
</dbReference>
<feature type="transmembrane region" description="Helical" evidence="6">
    <location>
        <begin position="312"/>
        <end position="333"/>
    </location>
</feature>
<dbReference type="Pfam" id="PF01554">
    <property type="entry name" value="MatE"/>
    <property type="match status" value="2"/>
</dbReference>
<feature type="transmembrane region" description="Helical" evidence="6">
    <location>
        <begin position="12"/>
        <end position="37"/>
    </location>
</feature>
<dbReference type="PANTHER" id="PTHR11206">
    <property type="entry name" value="MULTIDRUG RESISTANCE PROTEIN"/>
    <property type="match status" value="1"/>
</dbReference>
<dbReference type="InterPro" id="IPR002528">
    <property type="entry name" value="MATE_fam"/>
</dbReference>
<dbReference type="GO" id="GO:0042910">
    <property type="term" value="F:xenobiotic transmembrane transporter activity"/>
    <property type="evidence" value="ECO:0007669"/>
    <property type="project" value="InterPro"/>
</dbReference>
<name>A0AAQ3QB02_9LILI</name>
<feature type="transmembrane region" description="Helical" evidence="6">
    <location>
        <begin position="271"/>
        <end position="291"/>
    </location>
</feature>
<dbReference type="GO" id="GO:0016020">
    <property type="term" value="C:membrane"/>
    <property type="evidence" value="ECO:0007669"/>
    <property type="project" value="UniProtKB-SubCell"/>
</dbReference>
<evidence type="ECO:0000256" key="3">
    <source>
        <dbReference type="ARBA" id="ARBA00022692"/>
    </source>
</evidence>
<evidence type="ECO:0000256" key="6">
    <source>
        <dbReference type="RuleBase" id="RU004914"/>
    </source>
</evidence>
<sequence length="451" mass="48568">MGTKVFVEMRKQLGLAGPLIASSILECSLQTISVIFVGHLGELSLSSSAMATAFAWVTGFSVMLGMAGGLDTLCGQAYGAGKYSMLSIHMQKAMVVLVVVCIPIAILWAFSGQILLGLGQDTEISVAAESYARMMIPSLFAFGLVQSHFRFLAAQNLVLPILLSAGSTSLLHLLLCWLLVYKTSLGNKGAALAISISHWFNLLLVLAYVRLSPACKETWIGFSKEGLHVHGVLEFIKLAIPSALMTCLETWSFDVLIILSGLLPDPKLETSVMTVSLNISSLTFMICYGFGTAISTRVSNELGANHPKDARLAVRVMLSLAAVEGLVVGLVLFSARNICGEAFSNEREIVESIAKMVPLLAFSHIMDGIRCVLSGAIRGCGKQKIGAIVNFVAYYFVGIPTSSLLALVFHFRWKGLWAGLMCAFLVQDLTYGIIILRTNWEKEALKASGTV</sequence>
<dbReference type="AlphaFoldDB" id="A0AAQ3QB02"/>
<comment type="similarity">
    <text evidence="2 6">Belongs to the multi antimicrobial extrusion (MATE) (TC 2.A.66.1) family.</text>
</comment>
<keyword evidence="8" id="KW-1185">Reference proteome</keyword>
<organism evidence="7 8">
    <name type="scientific">Canna indica</name>
    <name type="common">Indian-shot</name>
    <dbReference type="NCBI Taxonomy" id="4628"/>
    <lineage>
        <taxon>Eukaryota</taxon>
        <taxon>Viridiplantae</taxon>
        <taxon>Streptophyta</taxon>
        <taxon>Embryophyta</taxon>
        <taxon>Tracheophyta</taxon>
        <taxon>Spermatophyta</taxon>
        <taxon>Magnoliopsida</taxon>
        <taxon>Liliopsida</taxon>
        <taxon>Zingiberales</taxon>
        <taxon>Cannaceae</taxon>
        <taxon>Canna</taxon>
    </lineage>
</organism>
<keyword evidence="4 6" id="KW-1133">Transmembrane helix</keyword>
<keyword evidence="5 6" id="KW-0472">Membrane</keyword>
<evidence type="ECO:0000313" key="8">
    <source>
        <dbReference type="Proteomes" id="UP001327560"/>
    </source>
</evidence>
<evidence type="ECO:0000256" key="2">
    <source>
        <dbReference type="ARBA" id="ARBA00010199"/>
    </source>
</evidence>
<evidence type="ECO:0000256" key="5">
    <source>
        <dbReference type="ARBA" id="ARBA00023136"/>
    </source>
</evidence>
<accession>A0AAQ3QB02</accession>
<feature type="transmembrane region" description="Helical" evidence="6">
    <location>
        <begin position="385"/>
        <end position="409"/>
    </location>
</feature>
<dbReference type="Proteomes" id="UP001327560">
    <property type="component" value="Chromosome 3"/>
</dbReference>
<dbReference type="CDD" id="cd13132">
    <property type="entry name" value="MATE_eukaryotic"/>
    <property type="match status" value="1"/>
</dbReference>
<proteinExistence type="inferred from homology"/>
<evidence type="ECO:0000313" key="7">
    <source>
        <dbReference type="EMBL" id="WOL02866.1"/>
    </source>
</evidence>
<gene>
    <name evidence="7" type="ORF">Cni_G11585</name>
</gene>
<evidence type="ECO:0000256" key="1">
    <source>
        <dbReference type="ARBA" id="ARBA00004141"/>
    </source>
</evidence>
<feature type="transmembrane region" description="Helical" evidence="6">
    <location>
        <begin position="415"/>
        <end position="436"/>
    </location>
</feature>
<comment type="subcellular location">
    <subcellularLocation>
        <location evidence="1">Membrane</location>
        <topology evidence="1">Multi-pass membrane protein</topology>
    </subcellularLocation>
</comment>
<dbReference type="GO" id="GO:1990961">
    <property type="term" value="P:xenobiotic detoxification by transmembrane export across the plasma membrane"/>
    <property type="evidence" value="ECO:0007669"/>
    <property type="project" value="InterPro"/>
</dbReference>
<dbReference type="EMBL" id="CP136892">
    <property type="protein sequence ID" value="WOL02866.1"/>
    <property type="molecule type" value="Genomic_DNA"/>
</dbReference>
<feature type="transmembrane region" description="Helical" evidence="6">
    <location>
        <begin position="157"/>
        <end position="180"/>
    </location>
</feature>
<evidence type="ECO:0000256" key="4">
    <source>
        <dbReference type="ARBA" id="ARBA00022989"/>
    </source>
</evidence>
<feature type="transmembrane region" description="Helical" evidence="6">
    <location>
        <begin position="94"/>
        <end position="118"/>
    </location>
</feature>
<reference evidence="7 8" key="1">
    <citation type="submission" date="2023-10" db="EMBL/GenBank/DDBJ databases">
        <title>Chromosome-scale genome assembly provides insights into flower coloration mechanisms of Canna indica.</title>
        <authorList>
            <person name="Li C."/>
        </authorList>
    </citation>
    <scope>NUCLEOTIDE SEQUENCE [LARGE SCALE GENOMIC DNA]</scope>
    <source>
        <tissue evidence="7">Flower</tissue>
    </source>
</reference>
<keyword evidence="3 6" id="KW-0812">Transmembrane</keyword>
<dbReference type="InterPro" id="IPR045069">
    <property type="entry name" value="MATE_euk"/>
</dbReference>
<feature type="transmembrane region" description="Helical" evidence="6">
    <location>
        <begin position="124"/>
        <end position="145"/>
    </location>
</feature>